<sequence>MSPHAPPGAHGCSGGVRQLSAPSAARWLLALPWPRPGGSDGCAARRRATRRPCREKCRHAARRGAAWRGSGRGQESTTRRWARSTRAHHGRGRAGRSAGARVPRRLTRPPGPMVTAPIAGGRRRLATATAAVTSPTASTLAVAASVRSGSVAAVDEYLAQPAEPAVFSGHDDHTRTCGPGVGRGVQLVRAAPRHPGQAVPRRHAWSSSALPAGGGLRQPVSEGRGFLASLGRVLPSSGTSTRLRSGRH</sequence>
<evidence type="ECO:0000256" key="1">
    <source>
        <dbReference type="SAM" id="MobiDB-lite"/>
    </source>
</evidence>
<dbReference type="Proteomes" id="UP000319728">
    <property type="component" value="Unassembled WGS sequence"/>
</dbReference>
<protein>
    <submittedName>
        <fullName evidence="2">Uncharacterized protein</fullName>
    </submittedName>
</protein>
<feature type="region of interest" description="Disordered" evidence="1">
    <location>
        <begin position="194"/>
        <end position="217"/>
    </location>
</feature>
<dbReference type="EMBL" id="VLLP01000001">
    <property type="protein sequence ID" value="TWJ28621.1"/>
    <property type="molecule type" value="Genomic_DNA"/>
</dbReference>
<evidence type="ECO:0000313" key="2">
    <source>
        <dbReference type="EMBL" id="TWJ28621.1"/>
    </source>
</evidence>
<feature type="region of interest" description="Disordered" evidence="1">
    <location>
        <begin position="61"/>
        <end position="118"/>
    </location>
</feature>
<name>A0A562WEY8_9ACTN</name>
<reference evidence="2 3" key="1">
    <citation type="submission" date="2019-07" db="EMBL/GenBank/DDBJ databases">
        <title>R&amp;d 2014.</title>
        <authorList>
            <person name="Klenk H.-P."/>
        </authorList>
    </citation>
    <scope>NUCLEOTIDE SEQUENCE [LARGE SCALE GENOMIC DNA]</scope>
    <source>
        <strain evidence="2 3">DSM 43912</strain>
    </source>
</reference>
<keyword evidence="3" id="KW-1185">Reference proteome</keyword>
<dbReference type="AlphaFoldDB" id="A0A562WEY8"/>
<comment type="caution">
    <text evidence="2">The sequence shown here is derived from an EMBL/GenBank/DDBJ whole genome shotgun (WGS) entry which is preliminary data.</text>
</comment>
<accession>A0A562WEY8</accession>
<feature type="compositionally biased region" description="Basic residues" evidence="1">
    <location>
        <begin position="80"/>
        <end position="94"/>
    </location>
</feature>
<organism evidence="2 3">
    <name type="scientific">Micromonospora sagamiensis</name>
    <dbReference type="NCBI Taxonomy" id="47875"/>
    <lineage>
        <taxon>Bacteria</taxon>
        <taxon>Bacillati</taxon>
        <taxon>Actinomycetota</taxon>
        <taxon>Actinomycetes</taxon>
        <taxon>Micromonosporales</taxon>
        <taxon>Micromonosporaceae</taxon>
        <taxon>Micromonospora</taxon>
    </lineage>
</organism>
<gene>
    <name evidence="2" type="ORF">JD81_02126</name>
</gene>
<proteinExistence type="predicted"/>
<evidence type="ECO:0000313" key="3">
    <source>
        <dbReference type="Proteomes" id="UP000319728"/>
    </source>
</evidence>